<sequence length="146" mass="16351">MNKEDVILIAALIASLTSVVTLGLNTRLAIMREKRMLLWEKELERLHHLEEISGMAKEIALCHADPEVLQKEFPPLYDELRQSAGRFGRYPQLANSIRDLNQASSALVSDKINKSITGQGGWAKKVTEAHTALLAECDVITKREKT</sequence>
<keyword evidence="1" id="KW-0472">Membrane</keyword>
<dbReference type="RefSeq" id="WP_322610328.1">
    <property type="nucleotide sequence ID" value="NZ_JARVCO010000012.1"/>
</dbReference>
<gene>
    <name evidence="2" type="ORF">P9H32_18145</name>
</gene>
<evidence type="ECO:0000313" key="2">
    <source>
        <dbReference type="EMBL" id="MDZ8120554.1"/>
    </source>
</evidence>
<dbReference type="EMBL" id="JARVCO010000012">
    <property type="protein sequence ID" value="MDZ8120554.1"/>
    <property type="molecule type" value="Genomic_DNA"/>
</dbReference>
<name>A0ABU5N286_9BACT</name>
<protein>
    <submittedName>
        <fullName evidence="2">Uncharacterized protein</fullName>
    </submittedName>
</protein>
<keyword evidence="1" id="KW-1133">Transmembrane helix</keyword>
<keyword evidence="1" id="KW-0812">Transmembrane</keyword>
<reference evidence="2 3" key="1">
    <citation type="journal article" date="2024" name="Appl. Environ. Microbiol.">
        <title>Pontiella agarivorans sp. nov., a novel marine anaerobic bacterium capable of degrading macroalgal polysaccharides and fixing nitrogen.</title>
        <authorList>
            <person name="Liu N."/>
            <person name="Kivenson V."/>
            <person name="Peng X."/>
            <person name="Cui Z."/>
            <person name="Lankiewicz T.S."/>
            <person name="Gosselin K.M."/>
            <person name="English C.J."/>
            <person name="Blair E.M."/>
            <person name="O'Malley M.A."/>
            <person name="Valentine D.L."/>
        </authorList>
    </citation>
    <scope>NUCLEOTIDE SEQUENCE [LARGE SCALE GENOMIC DNA]</scope>
    <source>
        <strain evidence="2 3">NLcol2</strain>
    </source>
</reference>
<keyword evidence="3" id="KW-1185">Reference proteome</keyword>
<comment type="caution">
    <text evidence="2">The sequence shown here is derived from an EMBL/GenBank/DDBJ whole genome shotgun (WGS) entry which is preliminary data.</text>
</comment>
<proteinExistence type="predicted"/>
<dbReference type="Proteomes" id="UP001290861">
    <property type="component" value="Unassembled WGS sequence"/>
</dbReference>
<accession>A0ABU5N286</accession>
<evidence type="ECO:0000256" key="1">
    <source>
        <dbReference type="SAM" id="Phobius"/>
    </source>
</evidence>
<evidence type="ECO:0000313" key="3">
    <source>
        <dbReference type="Proteomes" id="UP001290861"/>
    </source>
</evidence>
<feature type="transmembrane region" description="Helical" evidence="1">
    <location>
        <begin position="6"/>
        <end position="26"/>
    </location>
</feature>
<organism evidence="2 3">
    <name type="scientific">Pontiella agarivorans</name>
    <dbReference type="NCBI Taxonomy" id="3038953"/>
    <lineage>
        <taxon>Bacteria</taxon>
        <taxon>Pseudomonadati</taxon>
        <taxon>Kiritimatiellota</taxon>
        <taxon>Kiritimatiellia</taxon>
        <taxon>Kiritimatiellales</taxon>
        <taxon>Pontiellaceae</taxon>
        <taxon>Pontiella</taxon>
    </lineage>
</organism>